<dbReference type="AlphaFoldDB" id="A0A1G2K4T8"/>
<organism evidence="2 3">
    <name type="scientific">Candidatus Sungbacteria bacterium RIFCSPHIGHO2_01_FULL_47_32</name>
    <dbReference type="NCBI Taxonomy" id="1802264"/>
    <lineage>
        <taxon>Bacteria</taxon>
        <taxon>Candidatus Sungiibacteriota</taxon>
    </lineage>
</organism>
<evidence type="ECO:0000256" key="1">
    <source>
        <dbReference type="SAM" id="Phobius"/>
    </source>
</evidence>
<sequence length="133" mass="15147">MNALVPEEKRIPMREFPLKPGDVIVQSFNQVTEEEQIHLGKVMEVYVRNPEGYTVAARTSEDLEALYGGPHTNIRLRYEDTMYALVVFATIAGPVAKCFYAYDIVDMMSKNELQVVRPDDFFSNHLTVMLANS</sequence>
<name>A0A1G2K4T8_9BACT</name>
<feature type="transmembrane region" description="Helical" evidence="1">
    <location>
        <begin position="82"/>
        <end position="102"/>
    </location>
</feature>
<evidence type="ECO:0000313" key="3">
    <source>
        <dbReference type="Proteomes" id="UP000177152"/>
    </source>
</evidence>
<dbReference type="Proteomes" id="UP000177152">
    <property type="component" value="Unassembled WGS sequence"/>
</dbReference>
<gene>
    <name evidence="2" type="ORF">A2633_02905</name>
</gene>
<protein>
    <submittedName>
        <fullName evidence="2">Uncharacterized protein</fullName>
    </submittedName>
</protein>
<evidence type="ECO:0000313" key="2">
    <source>
        <dbReference type="EMBL" id="OGZ94173.1"/>
    </source>
</evidence>
<reference evidence="2 3" key="1">
    <citation type="journal article" date="2016" name="Nat. Commun.">
        <title>Thousands of microbial genomes shed light on interconnected biogeochemical processes in an aquifer system.</title>
        <authorList>
            <person name="Anantharaman K."/>
            <person name="Brown C.T."/>
            <person name="Hug L.A."/>
            <person name="Sharon I."/>
            <person name="Castelle C.J."/>
            <person name="Probst A.J."/>
            <person name="Thomas B.C."/>
            <person name="Singh A."/>
            <person name="Wilkins M.J."/>
            <person name="Karaoz U."/>
            <person name="Brodie E.L."/>
            <person name="Williams K.H."/>
            <person name="Hubbard S.S."/>
            <person name="Banfield J.F."/>
        </authorList>
    </citation>
    <scope>NUCLEOTIDE SEQUENCE [LARGE SCALE GENOMIC DNA]</scope>
</reference>
<dbReference type="EMBL" id="MHQC01000041">
    <property type="protein sequence ID" value="OGZ94173.1"/>
    <property type="molecule type" value="Genomic_DNA"/>
</dbReference>
<proteinExistence type="predicted"/>
<comment type="caution">
    <text evidence="2">The sequence shown here is derived from an EMBL/GenBank/DDBJ whole genome shotgun (WGS) entry which is preliminary data.</text>
</comment>
<keyword evidence="1" id="KW-0472">Membrane</keyword>
<keyword evidence="1" id="KW-0812">Transmembrane</keyword>
<accession>A0A1G2K4T8</accession>
<keyword evidence="1" id="KW-1133">Transmembrane helix</keyword>